<keyword evidence="1" id="KW-0472">Membrane</keyword>
<feature type="transmembrane region" description="Helical" evidence="1">
    <location>
        <begin position="132"/>
        <end position="150"/>
    </location>
</feature>
<sequence length="183" mass="21205">MNKRILITLFFCLCASLTFGSYIALLYYHFNALNIVTITGINLFYGYFYSVLIKKFVYRELNVYKQILVSLIFCVCFGLNLWIIDVFMKLNAELNDVLMAVMFIITLLHGYLHSILLKKLIYSELKGNKKKITLIFFLVTAIVFIDFKFFKMELSNETSSGGEHSNNYICPDGTEQKDLSNCK</sequence>
<comment type="caution">
    <text evidence="2">The sequence shown here is derived from an EMBL/GenBank/DDBJ whole genome shotgun (WGS) entry which is preliminary data.</text>
</comment>
<keyword evidence="1" id="KW-0812">Transmembrane</keyword>
<dbReference type="AlphaFoldDB" id="A0A9X6WHU3"/>
<reference evidence="2 3" key="1">
    <citation type="submission" date="2017-09" db="EMBL/GenBank/DDBJ databases">
        <title>Large-scale bioinformatics analysis of Bacillus genomes uncovers conserved roles of natural products in bacterial physiology.</title>
        <authorList>
            <consortium name="Agbiome Team Llc"/>
            <person name="Bleich R.M."/>
            <person name="Grubbs K.J."/>
            <person name="Santa Maria K.C."/>
            <person name="Allen S.E."/>
            <person name="Farag S."/>
            <person name="Shank E.A."/>
            <person name="Bowers A."/>
        </authorList>
    </citation>
    <scope>NUCLEOTIDE SEQUENCE [LARGE SCALE GENOMIC DNA]</scope>
    <source>
        <strain evidence="2 3">AFS085496</strain>
    </source>
</reference>
<accession>A0A9X6WHU3</accession>
<protein>
    <submittedName>
        <fullName evidence="2">Uncharacterized protein</fullName>
    </submittedName>
</protein>
<proteinExistence type="predicted"/>
<feature type="transmembrane region" description="Helical" evidence="1">
    <location>
        <begin position="63"/>
        <end position="84"/>
    </location>
</feature>
<dbReference type="RefSeq" id="WP_098517664.1">
    <property type="nucleotide sequence ID" value="NZ_NUVX01000081.1"/>
</dbReference>
<dbReference type="EMBL" id="NUVX01000081">
    <property type="protein sequence ID" value="PFJ28955.1"/>
    <property type="molecule type" value="Genomic_DNA"/>
</dbReference>
<evidence type="ECO:0000313" key="2">
    <source>
        <dbReference type="EMBL" id="PFJ28955.1"/>
    </source>
</evidence>
<keyword evidence="1" id="KW-1133">Transmembrane helix</keyword>
<feature type="transmembrane region" description="Helical" evidence="1">
    <location>
        <begin position="96"/>
        <end position="112"/>
    </location>
</feature>
<name>A0A9X6WHU3_BACTU</name>
<evidence type="ECO:0000256" key="1">
    <source>
        <dbReference type="SAM" id="Phobius"/>
    </source>
</evidence>
<dbReference type="Proteomes" id="UP000224003">
    <property type="component" value="Unassembled WGS sequence"/>
</dbReference>
<gene>
    <name evidence="2" type="ORF">COJ15_32315</name>
</gene>
<organism evidence="2 3">
    <name type="scientific">Bacillus thuringiensis</name>
    <dbReference type="NCBI Taxonomy" id="1428"/>
    <lineage>
        <taxon>Bacteria</taxon>
        <taxon>Bacillati</taxon>
        <taxon>Bacillota</taxon>
        <taxon>Bacilli</taxon>
        <taxon>Bacillales</taxon>
        <taxon>Bacillaceae</taxon>
        <taxon>Bacillus</taxon>
        <taxon>Bacillus cereus group</taxon>
    </lineage>
</organism>
<feature type="transmembrane region" description="Helical" evidence="1">
    <location>
        <begin position="30"/>
        <end position="51"/>
    </location>
</feature>
<evidence type="ECO:0000313" key="3">
    <source>
        <dbReference type="Proteomes" id="UP000224003"/>
    </source>
</evidence>